<protein>
    <submittedName>
        <fullName evidence="1">Uncharacterized protein</fullName>
    </submittedName>
</protein>
<gene>
    <name evidence="1" type="ORF">AB5J48_29400</name>
</gene>
<organism evidence="1">
    <name type="scientific">Streptomyces sp. R17</name>
    <dbReference type="NCBI Taxonomy" id="3238626"/>
    <lineage>
        <taxon>Bacteria</taxon>
        <taxon>Bacillati</taxon>
        <taxon>Actinomycetota</taxon>
        <taxon>Actinomycetes</taxon>
        <taxon>Kitasatosporales</taxon>
        <taxon>Streptomycetaceae</taxon>
        <taxon>Streptomyces</taxon>
    </lineage>
</organism>
<accession>A0AB39NVB9</accession>
<reference evidence="1" key="1">
    <citation type="submission" date="2024-07" db="EMBL/GenBank/DDBJ databases">
        <authorList>
            <person name="Yu S.T."/>
        </authorList>
    </citation>
    <scope>NUCLEOTIDE SEQUENCE</scope>
    <source>
        <strain evidence="1">R17</strain>
    </source>
</reference>
<dbReference type="EMBL" id="CP163433">
    <property type="protein sequence ID" value="XDQ21999.1"/>
    <property type="molecule type" value="Genomic_DNA"/>
</dbReference>
<proteinExistence type="predicted"/>
<name>A0AB39NVB9_9ACTN</name>
<dbReference type="AlphaFoldDB" id="A0AB39NVB9"/>
<evidence type="ECO:0000313" key="1">
    <source>
        <dbReference type="EMBL" id="XDQ21999.1"/>
    </source>
</evidence>
<dbReference type="GeneID" id="303247378"/>
<sequence>MERIVDPADVPPPEPVRERVTVLVRLIAEPGEGAAGEADGDDARR</sequence>
<dbReference type="RefSeq" id="WP_158716506.1">
    <property type="nucleotide sequence ID" value="NZ_CP163433.1"/>
</dbReference>